<protein>
    <submittedName>
        <fullName evidence="1">Uncharacterized protein</fullName>
    </submittedName>
</protein>
<dbReference type="Proteomes" id="UP000523795">
    <property type="component" value="Unassembled WGS sequence"/>
</dbReference>
<proteinExistence type="predicted"/>
<evidence type="ECO:0000313" key="1">
    <source>
        <dbReference type="EMBL" id="NKX49620.1"/>
    </source>
</evidence>
<keyword evidence="2" id="KW-1185">Reference proteome</keyword>
<accession>A0ABX1JM56</accession>
<organism evidence="1 2">
    <name type="scientific">Arthrobacter deserti</name>
    <dbReference type="NCBI Taxonomy" id="1742687"/>
    <lineage>
        <taxon>Bacteria</taxon>
        <taxon>Bacillati</taxon>
        <taxon>Actinomycetota</taxon>
        <taxon>Actinomycetes</taxon>
        <taxon>Micrococcales</taxon>
        <taxon>Micrococcaceae</taxon>
        <taxon>Arthrobacter</taxon>
    </lineage>
</organism>
<evidence type="ECO:0000313" key="2">
    <source>
        <dbReference type="Proteomes" id="UP000523795"/>
    </source>
</evidence>
<dbReference type="EMBL" id="JAAZSR010000027">
    <property type="protein sequence ID" value="NKX49620.1"/>
    <property type="molecule type" value="Genomic_DNA"/>
</dbReference>
<name>A0ABX1JM56_9MICC</name>
<sequence>MALLRVELATDREHARRFDDLAARGGPFPKERELVIGEAWVRGYTPTGKVIYRGIGQGRPPALKFDVEVDIALGRTPPGPPR</sequence>
<gene>
    <name evidence="1" type="ORF">HER39_03310</name>
</gene>
<reference evidence="1 2" key="1">
    <citation type="submission" date="2020-04" db="EMBL/GenBank/DDBJ databases">
        <authorList>
            <person name="Liu S."/>
        </authorList>
    </citation>
    <scope>NUCLEOTIDE SEQUENCE [LARGE SCALE GENOMIC DNA]</scope>
    <source>
        <strain evidence="1 2">CGMCC 1.15091</strain>
    </source>
</reference>
<comment type="caution">
    <text evidence="1">The sequence shown here is derived from an EMBL/GenBank/DDBJ whole genome shotgun (WGS) entry which is preliminary data.</text>
</comment>